<dbReference type="EMBL" id="JBAKBA010000104">
    <property type="protein sequence ID" value="MEL0661014.1"/>
    <property type="molecule type" value="Genomic_DNA"/>
</dbReference>
<protein>
    <submittedName>
        <fullName evidence="1">Uncharacterized protein</fullName>
    </submittedName>
</protein>
<comment type="caution">
    <text evidence="1">The sequence shown here is derived from an EMBL/GenBank/DDBJ whole genome shotgun (WGS) entry which is preliminary data.</text>
</comment>
<name>A0ABU9HGM5_9GAMM</name>
<proteinExistence type="predicted"/>
<organism evidence="1 2">
    <name type="scientific">Psychromonas arctica</name>
    <dbReference type="NCBI Taxonomy" id="168275"/>
    <lineage>
        <taxon>Bacteria</taxon>
        <taxon>Pseudomonadati</taxon>
        <taxon>Pseudomonadota</taxon>
        <taxon>Gammaproteobacteria</taxon>
        <taxon>Alteromonadales</taxon>
        <taxon>Psychromonadaceae</taxon>
        <taxon>Psychromonas</taxon>
    </lineage>
</organism>
<sequence length="63" mass="7549">MKNTSQITIPYINNAIIKLRYLAEKNLMKVTIELKLQKILNVSRRLVNEWVKIIYRVGLILWH</sequence>
<evidence type="ECO:0000313" key="1">
    <source>
        <dbReference type="EMBL" id="MEL0661014.1"/>
    </source>
</evidence>
<dbReference type="Proteomes" id="UP001366060">
    <property type="component" value="Unassembled WGS sequence"/>
</dbReference>
<evidence type="ECO:0000313" key="2">
    <source>
        <dbReference type="Proteomes" id="UP001366060"/>
    </source>
</evidence>
<gene>
    <name evidence="1" type="ORF">V6255_17985</name>
</gene>
<reference evidence="1 2" key="1">
    <citation type="submission" date="2024-02" db="EMBL/GenBank/DDBJ databases">
        <title>Bacteria isolated from the canopy kelp, Nereocystis luetkeana.</title>
        <authorList>
            <person name="Pfister C.A."/>
            <person name="Younker I.T."/>
            <person name="Light S.H."/>
        </authorList>
    </citation>
    <scope>NUCLEOTIDE SEQUENCE [LARGE SCALE GENOMIC DNA]</scope>
    <source>
        <strain evidence="1 2">TI.2.07</strain>
    </source>
</reference>
<accession>A0ABU9HGM5</accession>
<keyword evidence="2" id="KW-1185">Reference proteome</keyword>
<dbReference type="RefSeq" id="WP_341629375.1">
    <property type="nucleotide sequence ID" value="NZ_JBAKBA010000104.1"/>
</dbReference>